<evidence type="ECO:0000256" key="3">
    <source>
        <dbReference type="ARBA" id="ARBA00011738"/>
    </source>
</evidence>
<keyword evidence="5 10" id="KW-0032">Aminotransferase</keyword>
<dbReference type="Gene3D" id="3.90.1150.10">
    <property type="entry name" value="Aspartate Aminotransferase, domain 1"/>
    <property type="match status" value="1"/>
</dbReference>
<evidence type="ECO:0000256" key="5">
    <source>
        <dbReference type="ARBA" id="ARBA00022576"/>
    </source>
</evidence>
<accession>A0A1B0CUR4</accession>
<evidence type="ECO:0000256" key="1">
    <source>
        <dbReference type="ARBA" id="ARBA00001933"/>
    </source>
</evidence>
<dbReference type="EMBL" id="AJWK01029612">
    <property type="status" value="NOT_ANNOTATED_CDS"/>
    <property type="molecule type" value="Genomic_DNA"/>
</dbReference>
<reference evidence="12" key="1">
    <citation type="submission" date="2012-05" db="EMBL/GenBank/DDBJ databases">
        <title>Whole Genome Assembly of Lutzomyia longipalpis.</title>
        <authorList>
            <person name="Richards S."/>
            <person name="Qu C."/>
            <person name="Dillon R."/>
            <person name="Worley K."/>
            <person name="Scherer S."/>
            <person name="Batterton M."/>
            <person name="Taylor A."/>
            <person name="Hawes A."/>
            <person name="Hernandez B."/>
            <person name="Kovar C."/>
            <person name="Mandapat C."/>
            <person name="Pham C."/>
            <person name="Qu C."/>
            <person name="Jing C."/>
            <person name="Bess C."/>
            <person name="Bandaranaike D."/>
            <person name="Ngo D."/>
            <person name="Ongeri F."/>
            <person name="Arias F."/>
            <person name="Lara F."/>
            <person name="Weissenberger G."/>
            <person name="Kamau G."/>
            <person name="Han H."/>
            <person name="Shen H."/>
            <person name="Dinh H."/>
            <person name="Khalil I."/>
            <person name="Jones J."/>
            <person name="Shafer J."/>
            <person name="Jayaseelan J."/>
            <person name="Quiroz J."/>
            <person name="Blankenburg K."/>
            <person name="Nguyen L."/>
            <person name="Jackson L."/>
            <person name="Francisco L."/>
            <person name="Tang L.-Y."/>
            <person name="Pu L.-L."/>
            <person name="Perales L."/>
            <person name="Lorensuhewa L."/>
            <person name="Munidasa M."/>
            <person name="Coyle M."/>
            <person name="Taylor M."/>
            <person name="Puazo M."/>
            <person name="Firestine M."/>
            <person name="Scheel M."/>
            <person name="Javaid M."/>
            <person name="Wang M."/>
            <person name="Li M."/>
            <person name="Tabassum N."/>
            <person name="Saada N."/>
            <person name="Osuji N."/>
            <person name="Aqrawi P."/>
            <person name="Fu Q."/>
            <person name="Thornton R."/>
            <person name="Raj R."/>
            <person name="Goodspeed R."/>
            <person name="Mata R."/>
            <person name="Najjar R."/>
            <person name="Gubbala S."/>
            <person name="Lee S."/>
            <person name="Denson S."/>
            <person name="Patil S."/>
            <person name="Macmil S."/>
            <person name="Qi S."/>
            <person name="Matskevitch T."/>
            <person name="Palculict T."/>
            <person name="Mathew T."/>
            <person name="Vee V."/>
            <person name="Velamala V."/>
            <person name="Korchina V."/>
            <person name="Cai W."/>
            <person name="Liu W."/>
            <person name="Dai W."/>
            <person name="Zou X."/>
            <person name="Zhu Y."/>
            <person name="Zhang Y."/>
            <person name="Wu Y.-Q."/>
            <person name="Xin Y."/>
            <person name="Nazarath L."/>
            <person name="Kovar C."/>
            <person name="Han Y."/>
            <person name="Muzny D."/>
            <person name="Gibbs R."/>
        </authorList>
    </citation>
    <scope>NUCLEOTIDE SEQUENCE [LARGE SCALE GENOMIC DNA]</scope>
    <source>
        <strain evidence="12">Jacobina</strain>
    </source>
</reference>
<dbReference type="VEuPathDB" id="VectorBase:LLONM1_000588"/>
<evidence type="ECO:0000256" key="6">
    <source>
        <dbReference type="ARBA" id="ARBA00022679"/>
    </source>
</evidence>
<proteinExistence type="inferred from homology"/>
<dbReference type="PRINTS" id="PR00799">
    <property type="entry name" value="TRANSAMINASE"/>
</dbReference>
<dbReference type="GO" id="GO:0006532">
    <property type="term" value="P:aspartate biosynthetic process"/>
    <property type="evidence" value="ECO:0007669"/>
    <property type="project" value="TreeGrafter"/>
</dbReference>
<dbReference type="VEuPathDB" id="VectorBase:LLOJ008699"/>
<dbReference type="Pfam" id="PF00155">
    <property type="entry name" value="Aminotran_1_2"/>
    <property type="match status" value="1"/>
</dbReference>
<evidence type="ECO:0000256" key="8">
    <source>
        <dbReference type="ARBA" id="ARBA00030923"/>
    </source>
</evidence>
<dbReference type="FunFam" id="3.90.1150.10:FF:000001">
    <property type="entry name" value="Aspartate aminotransferase"/>
    <property type="match status" value="1"/>
</dbReference>
<keyword evidence="12" id="KW-1185">Reference proteome</keyword>
<dbReference type="EnsemblMetazoa" id="LLOJ008699-RA">
    <property type="protein sequence ID" value="LLOJ008699-PA"/>
    <property type="gene ID" value="LLOJ008699"/>
</dbReference>
<dbReference type="Proteomes" id="UP000092461">
    <property type="component" value="Unassembled WGS sequence"/>
</dbReference>
<keyword evidence="7" id="KW-0663">Pyridoxal phosphate</keyword>
<dbReference type="InterPro" id="IPR004839">
    <property type="entry name" value="Aminotransferase_I/II_large"/>
</dbReference>
<dbReference type="InterPro" id="IPR015424">
    <property type="entry name" value="PyrdxlP-dep_Trfase"/>
</dbReference>
<dbReference type="SUPFAM" id="SSF53383">
    <property type="entry name" value="PLP-dependent transferases"/>
    <property type="match status" value="1"/>
</dbReference>
<dbReference type="GO" id="GO:0030170">
    <property type="term" value="F:pyridoxal phosphate binding"/>
    <property type="evidence" value="ECO:0007669"/>
    <property type="project" value="InterPro"/>
</dbReference>
<evidence type="ECO:0000313" key="10">
    <source>
        <dbReference type="EMBL" id="MBC1169556.1"/>
    </source>
</evidence>
<dbReference type="NCBIfam" id="NF006719">
    <property type="entry name" value="PRK09257.1"/>
    <property type="match status" value="1"/>
</dbReference>
<dbReference type="FunFam" id="3.40.640.10:FF:000066">
    <property type="entry name" value="Aspartate aminotransferase"/>
    <property type="match status" value="1"/>
</dbReference>
<dbReference type="InterPro" id="IPR015422">
    <property type="entry name" value="PyrdxlP-dep_Trfase_small"/>
</dbReference>
<dbReference type="AlphaFoldDB" id="A0A1B0CUR4"/>
<evidence type="ECO:0000313" key="11">
    <source>
        <dbReference type="EnsemblMetazoa" id="LLOJ008699-PA"/>
    </source>
</evidence>
<reference evidence="10" key="2">
    <citation type="journal article" date="2020" name="BMC">
        <title>Leishmania infection induces a limited differential gene expression in the sand fly midgut.</title>
        <authorList>
            <person name="Coutinho-Abreu I.V."/>
            <person name="Serafim T.D."/>
            <person name="Meneses C."/>
            <person name="Kamhawi S."/>
            <person name="Oliveira F."/>
            <person name="Valenzuela J.G."/>
        </authorList>
    </citation>
    <scope>NUCLEOTIDE SEQUENCE</scope>
    <source>
        <strain evidence="10">Jacobina</strain>
        <tissue evidence="10">Midgut</tissue>
    </source>
</reference>
<dbReference type="EC" id="2.6.1.1" evidence="4"/>
<protein>
    <recommendedName>
        <fullName evidence="4">aspartate transaminase</fullName>
        <ecNumber evidence="4">2.6.1.1</ecNumber>
    </recommendedName>
    <alternativeName>
        <fullName evidence="8">Transaminase A</fullName>
    </alternativeName>
</protein>
<comment type="cofactor">
    <cofactor evidence="1">
        <name>pyridoxal 5'-phosphate</name>
        <dbReference type="ChEBI" id="CHEBI:597326"/>
    </cofactor>
</comment>
<evidence type="ECO:0000256" key="2">
    <source>
        <dbReference type="ARBA" id="ARBA00007441"/>
    </source>
</evidence>
<dbReference type="PANTHER" id="PTHR11879">
    <property type="entry name" value="ASPARTATE AMINOTRANSFERASE"/>
    <property type="match status" value="1"/>
</dbReference>
<organism evidence="11 12">
    <name type="scientific">Lutzomyia longipalpis</name>
    <name type="common">Sand fly</name>
    <dbReference type="NCBI Taxonomy" id="7200"/>
    <lineage>
        <taxon>Eukaryota</taxon>
        <taxon>Metazoa</taxon>
        <taxon>Ecdysozoa</taxon>
        <taxon>Arthropoda</taxon>
        <taxon>Hexapoda</taxon>
        <taxon>Insecta</taxon>
        <taxon>Pterygota</taxon>
        <taxon>Neoptera</taxon>
        <taxon>Endopterygota</taxon>
        <taxon>Diptera</taxon>
        <taxon>Nematocera</taxon>
        <taxon>Psychodoidea</taxon>
        <taxon>Psychodidae</taxon>
        <taxon>Lutzomyia</taxon>
        <taxon>Lutzomyia</taxon>
    </lineage>
</organism>
<dbReference type="GO" id="GO:0004069">
    <property type="term" value="F:L-aspartate:2-oxoglutarate aminotransferase activity"/>
    <property type="evidence" value="ECO:0007669"/>
    <property type="project" value="UniProtKB-EC"/>
</dbReference>
<comment type="similarity">
    <text evidence="2">Belongs to the class-I pyridoxal-phosphate-dependent aminotransferase family.</text>
</comment>
<keyword evidence="6 10" id="KW-0808">Transferase</keyword>
<feature type="domain" description="Aminotransferase class I/classII large" evidence="9">
    <location>
        <begin position="30"/>
        <end position="398"/>
    </location>
</feature>
<dbReference type="Gene3D" id="3.40.640.10">
    <property type="entry name" value="Type I PLP-dependent aspartate aminotransferase-like (Major domain)"/>
    <property type="match status" value="1"/>
</dbReference>
<evidence type="ECO:0000313" key="12">
    <source>
        <dbReference type="Proteomes" id="UP000092461"/>
    </source>
</evidence>
<name>A0A1B0CUR4_LUTLO</name>
<dbReference type="GO" id="GO:0005829">
    <property type="term" value="C:cytosol"/>
    <property type="evidence" value="ECO:0007669"/>
    <property type="project" value="TreeGrafter"/>
</dbReference>
<reference evidence="11" key="3">
    <citation type="submission" date="2020-05" db="UniProtKB">
        <authorList>
            <consortium name="EnsemblMetazoa"/>
        </authorList>
    </citation>
    <scope>IDENTIFICATION</scope>
    <source>
        <strain evidence="11">Jacobina</strain>
    </source>
</reference>
<dbReference type="EMBL" id="GITU01000853">
    <property type="protein sequence ID" value="MBC1169556.1"/>
    <property type="molecule type" value="Transcribed_RNA"/>
</dbReference>
<sequence>MTSAFDDVQLTSPIEVFALTKAYNEDTNDKKVNLSIGVYRTDEGNPWVLPVVARIEAQIAGNEALNHEYLPVTGDEQFTKVAVAHLLGEDSPAIRENRVIGCQALSGTGALRLGAELLAHVMHKTTYCVSIPTWDNHDDVFTSAGFTHSHCYRYWHSERREIDIDGMLEDLVAAPEGSVVNLHACAHNPTGCDPTREQWKRIADVCEARKLFPFFDSAYQGFASGDPIEDAFAVRYFVSRGFEIMCAQSFVKNFGLYSERVGNLAIVLRNPAKLPAIVSQLSLLIRGMYSSPPAFGSRIVGTILSDPELRAEWMLCIKTMSERIMRMRRMLYDHLIALKTPGTWSHIIDQIGMFSYTGLSEEQSQRLAREFHIYLPKSGRISLSGLNDRNMEYVAKAIHYVITTTTTP</sequence>
<dbReference type="InterPro" id="IPR015421">
    <property type="entry name" value="PyrdxlP-dep_Trfase_major"/>
</dbReference>
<dbReference type="PANTHER" id="PTHR11879:SF55">
    <property type="entry name" value="GLUTAMATE OXALOACETATE TRANSAMINASE 1, ISOFORM B"/>
    <property type="match status" value="1"/>
</dbReference>
<dbReference type="InterPro" id="IPR000796">
    <property type="entry name" value="Asp_trans"/>
</dbReference>
<dbReference type="CDD" id="cd00609">
    <property type="entry name" value="AAT_like"/>
    <property type="match status" value="1"/>
</dbReference>
<evidence type="ECO:0000256" key="7">
    <source>
        <dbReference type="ARBA" id="ARBA00022898"/>
    </source>
</evidence>
<comment type="subunit">
    <text evidence="3">Homodimer.</text>
</comment>
<evidence type="ECO:0000256" key="4">
    <source>
        <dbReference type="ARBA" id="ARBA00012753"/>
    </source>
</evidence>
<evidence type="ECO:0000259" key="9">
    <source>
        <dbReference type="Pfam" id="PF00155"/>
    </source>
</evidence>